<feature type="compositionally biased region" description="Basic residues" evidence="1">
    <location>
        <begin position="167"/>
        <end position="181"/>
    </location>
</feature>
<keyword evidence="3" id="KW-1185">Reference proteome</keyword>
<protein>
    <submittedName>
        <fullName evidence="2">Uncharacterized protein</fullName>
    </submittedName>
</protein>
<feature type="compositionally biased region" description="Basic and acidic residues" evidence="1">
    <location>
        <begin position="238"/>
        <end position="254"/>
    </location>
</feature>
<name>A0ABY6L080_9ARAC</name>
<gene>
    <name evidence="2" type="ORF">LAZ67_11003233</name>
</gene>
<dbReference type="EMBL" id="CP092873">
    <property type="protein sequence ID" value="UYV74363.1"/>
    <property type="molecule type" value="Genomic_DNA"/>
</dbReference>
<evidence type="ECO:0000256" key="1">
    <source>
        <dbReference type="SAM" id="MobiDB-lite"/>
    </source>
</evidence>
<evidence type="ECO:0000313" key="3">
    <source>
        <dbReference type="Proteomes" id="UP001235939"/>
    </source>
</evidence>
<feature type="region of interest" description="Disordered" evidence="1">
    <location>
        <begin position="146"/>
        <end position="213"/>
    </location>
</feature>
<evidence type="ECO:0000313" key="2">
    <source>
        <dbReference type="EMBL" id="UYV74363.1"/>
    </source>
</evidence>
<reference evidence="2 3" key="1">
    <citation type="submission" date="2022-01" db="EMBL/GenBank/DDBJ databases">
        <title>A chromosomal length assembly of Cordylochernes scorpioides.</title>
        <authorList>
            <person name="Zeh D."/>
            <person name="Zeh J."/>
        </authorList>
    </citation>
    <scope>NUCLEOTIDE SEQUENCE [LARGE SCALE GENOMIC DNA]</scope>
    <source>
        <strain evidence="2">IN4F17</strain>
        <tissue evidence="2">Whole Body</tissue>
    </source>
</reference>
<organism evidence="2 3">
    <name type="scientific">Cordylochernes scorpioides</name>
    <dbReference type="NCBI Taxonomy" id="51811"/>
    <lineage>
        <taxon>Eukaryota</taxon>
        <taxon>Metazoa</taxon>
        <taxon>Ecdysozoa</taxon>
        <taxon>Arthropoda</taxon>
        <taxon>Chelicerata</taxon>
        <taxon>Arachnida</taxon>
        <taxon>Pseudoscorpiones</taxon>
        <taxon>Cheliferoidea</taxon>
        <taxon>Chernetidae</taxon>
        <taxon>Cordylochernes</taxon>
    </lineage>
</organism>
<proteinExistence type="predicted"/>
<feature type="region of interest" description="Disordered" evidence="1">
    <location>
        <begin position="226"/>
        <end position="254"/>
    </location>
</feature>
<accession>A0ABY6L080</accession>
<sequence length="309" mass="35656">MPDSGQQKQVDHLVIAKVYHHPNTGKLTPYTILEIISPNVVKINRPNQPLNKEHDTIHVNKLRPYTESVPHIAPPTMQAHYVQPKDNDLFTFRHLSPDLFQEYQFPIKPSSSQPLLPLIPNLYTLIQVEPTSSNNVSPVPQLQINHEPTQSQVRPPRRPRDHGCWTHFRRLAPGFHRRSKAKTSLEDHDVPIDATTTKPLFTPQEKGREGTRDKVPRLRWNPWQKHARSMTQTGGRIQEQKPMKSSPERRNSKVYQRDNLRGIGLGQIYPQIQQSIGFLKLFPERVLTVIPELSKINGQYVNRQDSIVN</sequence>
<dbReference type="Proteomes" id="UP001235939">
    <property type="component" value="Chromosome 11"/>
</dbReference>